<evidence type="ECO:0000313" key="2">
    <source>
        <dbReference type="EMBL" id="MPC36654.1"/>
    </source>
</evidence>
<protein>
    <submittedName>
        <fullName evidence="2">Uncharacterized protein</fullName>
    </submittedName>
</protein>
<comment type="caution">
    <text evidence="2">The sequence shown here is derived from an EMBL/GenBank/DDBJ whole genome shotgun (WGS) entry which is preliminary data.</text>
</comment>
<dbReference type="AlphaFoldDB" id="A0A5B7EWG7"/>
<proteinExistence type="predicted"/>
<feature type="compositionally biased region" description="Polar residues" evidence="1">
    <location>
        <begin position="1"/>
        <end position="12"/>
    </location>
</feature>
<dbReference type="EMBL" id="VSRR010003569">
    <property type="protein sequence ID" value="MPC36654.1"/>
    <property type="molecule type" value="Genomic_DNA"/>
</dbReference>
<evidence type="ECO:0000256" key="1">
    <source>
        <dbReference type="SAM" id="MobiDB-lite"/>
    </source>
</evidence>
<sequence length="62" mass="6595">MGWTRSQPQDAANTEHAGMSGPVVYEERVKINARKKGRERGNGEGGMGEGGGERGGRVLVLI</sequence>
<name>A0A5B7EWG7_PORTR</name>
<dbReference type="Proteomes" id="UP000324222">
    <property type="component" value="Unassembled WGS sequence"/>
</dbReference>
<accession>A0A5B7EWG7</accession>
<gene>
    <name evidence="2" type="ORF">E2C01_030121</name>
</gene>
<organism evidence="2 3">
    <name type="scientific">Portunus trituberculatus</name>
    <name type="common">Swimming crab</name>
    <name type="synonym">Neptunus trituberculatus</name>
    <dbReference type="NCBI Taxonomy" id="210409"/>
    <lineage>
        <taxon>Eukaryota</taxon>
        <taxon>Metazoa</taxon>
        <taxon>Ecdysozoa</taxon>
        <taxon>Arthropoda</taxon>
        <taxon>Crustacea</taxon>
        <taxon>Multicrustacea</taxon>
        <taxon>Malacostraca</taxon>
        <taxon>Eumalacostraca</taxon>
        <taxon>Eucarida</taxon>
        <taxon>Decapoda</taxon>
        <taxon>Pleocyemata</taxon>
        <taxon>Brachyura</taxon>
        <taxon>Eubrachyura</taxon>
        <taxon>Portunoidea</taxon>
        <taxon>Portunidae</taxon>
        <taxon>Portuninae</taxon>
        <taxon>Portunus</taxon>
    </lineage>
</organism>
<evidence type="ECO:0000313" key="3">
    <source>
        <dbReference type="Proteomes" id="UP000324222"/>
    </source>
</evidence>
<feature type="region of interest" description="Disordered" evidence="1">
    <location>
        <begin position="1"/>
        <end position="62"/>
    </location>
</feature>
<keyword evidence="3" id="KW-1185">Reference proteome</keyword>
<reference evidence="2 3" key="1">
    <citation type="submission" date="2019-05" db="EMBL/GenBank/DDBJ databases">
        <title>Another draft genome of Portunus trituberculatus and its Hox gene families provides insights of decapod evolution.</title>
        <authorList>
            <person name="Jeong J.-H."/>
            <person name="Song I."/>
            <person name="Kim S."/>
            <person name="Choi T."/>
            <person name="Kim D."/>
            <person name="Ryu S."/>
            <person name="Kim W."/>
        </authorList>
    </citation>
    <scope>NUCLEOTIDE SEQUENCE [LARGE SCALE GENOMIC DNA]</scope>
    <source>
        <tissue evidence="2">Muscle</tissue>
    </source>
</reference>